<name>A0A481Z3A0_9VIRU</name>
<reference evidence="4" key="1">
    <citation type="journal article" date="2019" name="MBio">
        <title>Virus Genomes from Deep Sea Sediments Expand the Ocean Megavirome and Support Independent Origins of Viral Gigantism.</title>
        <authorList>
            <person name="Backstrom D."/>
            <person name="Yutin N."/>
            <person name="Jorgensen S.L."/>
            <person name="Dharamshi J."/>
            <person name="Homa F."/>
            <person name="Zaremba-Niedwiedzka K."/>
            <person name="Spang A."/>
            <person name="Wolf Y.I."/>
            <person name="Koonin E.V."/>
            <person name="Ettema T.J."/>
        </authorList>
    </citation>
    <scope>NUCLEOTIDE SEQUENCE</scope>
</reference>
<dbReference type="Gene3D" id="3.30.1360.10">
    <property type="entry name" value="RNA polymerase, RBP11-like subunit"/>
    <property type="match status" value="1"/>
</dbReference>
<dbReference type="EMBL" id="MK500442">
    <property type="protein sequence ID" value="QBK89841.1"/>
    <property type="molecule type" value="Genomic_DNA"/>
</dbReference>
<evidence type="ECO:0000313" key="4">
    <source>
        <dbReference type="EMBL" id="QBK89841.1"/>
    </source>
</evidence>
<evidence type="ECO:0000256" key="2">
    <source>
        <dbReference type="ARBA" id="ARBA00023163"/>
    </source>
</evidence>
<dbReference type="PANTHER" id="PTHR11800">
    <property type="entry name" value="DNA-DIRECTED RNA POLYMERASE"/>
    <property type="match status" value="1"/>
</dbReference>
<organism evidence="4">
    <name type="scientific">Pithovirus LCPAC101</name>
    <dbReference type="NCBI Taxonomy" id="2506586"/>
    <lineage>
        <taxon>Viruses</taxon>
        <taxon>Pithoviruses</taxon>
    </lineage>
</organism>
<protein>
    <submittedName>
        <fullName evidence="4">RPB3 subunit of eukaryotic RNA polymerase II</fullName>
    </submittedName>
</protein>
<sequence length="331" mass="38343">MEKIMGEQMTDERRETEEILKKLEKFKLNITKMIDPPGSKLHKETSRKFTVENTYSESKDGAISKVKISNTTSVFMKTLENMMYREVPTLAFDIVKENLNTGPMLYDILFKRIQNIPIIADSSQFDYFTDEQLILLAERPDIVSIPISDETITEYFDDNIVRFTLVAEGPTGIAIEEKDYYVKADKLKYHPTPSQKERGIKVSVDRNTIITKLFEGQKIDLELYAILGKGRDGTKHVPVQTVFWDYDNDSRKYRIITPIHTSYLRNKGDDQTITDFEYSTSEFVADYHMTVESRGQMGALDIIEEAMGIVDVYMKIPLKNRMEDVSPLHYY</sequence>
<dbReference type="InterPro" id="IPR036603">
    <property type="entry name" value="RBP11-like"/>
</dbReference>
<dbReference type="GO" id="GO:0046983">
    <property type="term" value="F:protein dimerization activity"/>
    <property type="evidence" value="ECO:0007669"/>
    <property type="project" value="InterPro"/>
</dbReference>
<dbReference type="SUPFAM" id="SSF56553">
    <property type="entry name" value="Insert subdomain of RNA polymerase alpha subunit"/>
    <property type="match status" value="1"/>
</dbReference>
<gene>
    <name evidence="4" type="ORF">LCPAC101_01240</name>
</gene>
<proteinExistence type="predicted"/>
<dbReference type="GO" id="GO:0003899">
    <property type="term" value="F:DNA-directed RNA polymerase activity"/>
    <property type="evidence" value="ECO:0007669"/>
    <property type="project" value="InterPro"/>
</dbReference>
<dbReference type="Gene3D" id="2.170.120.12">
    <property type="entry name" value="DNA-directed RNA polymerase, insert domain"/>
    <property type="match status" value="1"/>
</dbReference>
<dbReference type="PANTHER" id="PTHR11800:SF2">
    <property type="entry name" value="DNA-DIRECTED RNA POLYMERASE II SUBUNIT RPB3"/>
    <property type="match status" value="1"/>
</dbReference>
<dbReference type="InterPro" id="IPR036643">
    <property type="entry name" value="RNApol_insert_sf"/>
</dbReference>
<dbReference type="GO" id="GO:0006351">
    <property type="term" value="P:DNA-templated transcription"/>
    <property type="evidence" value="ECO:0007669"/>
    <property type="project" value="InterPro"/>
</dbReference>
<accession>A0A481Z3A0</accession>
<evidence type="ECO:0000259" key="3">
    <source>
        <dbReference type="SMART" id="SM00662"/>
    </source>
</evidence>
<dbReference type="InterPro" id="IPR011263">
    <property type="entry name" value="DNA-dir_RNA_pol_RpoA/D/Rpb3"/>
</dbReference>
<feature type="domain" description="DNA-directed RNA polymerase RpoA/D/Rpb3-type" evidence="3">
    <location>
        <begin position="75"/>
        <end position="328"/>
    </location>
</feature>
<dbReference type="GO" id="GO:0000428">
    <property type="term" value="C:DNA-directed RNA polymerase complex"/>
    <property type="evidence" value="ECO:0007669"/>
    <property type="project" value="UniProtKB-KW"/>
</dbReference>
<evidence type="ECO:0000256" key="1">
    <source>
        <dbReference type="ARBA" id="ARBA00022478"/>
    </source>
</evidence>
<keyword evidence="2" id="KW-0804">Transcription</keyword>
<dbReference type="InterPro" id="IPR050518">
    <property type="entry name" value="Rpo3/RPB3_RNA_Pol_subunit"/>
</dbReference>
<dbReference type="SMART" id="SM00662">
    <property type="entry name" value="RPOLD"/>
    <property type="match status" value="1"/>
</dbReference>
<keyword evidence="1" id="KW-0240">DNA-directed RNA polymerase</keyword>